<dbReference type="GO" id="GO:0005634">
    <property type="term" value="C:nucleus"/>
    <property type="evidence" value="ECO:0007669"/>
    <property type="project" value="UniProtKB-SubCell"/>
</dbReference>
<feature type="compositionally biased region" description="Basic residues" evidence="11">
    <location>
        <begin position="170"/>
        <end position="182"/>
    </location>
</feature>
<evidence type="ECO:0000256" key="3">
    <source>
        <dbReference type="ARBA" id="ARBA00022737"/>
    </source>
</evidence>
<name>W8BHN2_CERCA</name>
<comment type="subcellular location">
    <subcellularLocation>
        <location evidence="1">Nucleus</location>
    </subcellularLocation>
</comment>
<evidence type="ECO:0000256" key="5">
    <source>
        <dbReference type="ARBA" id="ARBA00022833"/>
    </source>
</evidence>
<dbReference type="PANTHER" id="PTHR24388">
    <property type="entry name" value="ZINC FINGER PROTEIN"/>
    <property type="match status" value="1"/>
</dbReference>
<dbReference type="EMBL" id="GAMC01017346">
    <property type="protein sequence ID" value="JAB89209.1"/>
    <property type="molecule type" value="mRNA"/>
</dbReference>
<keyword evidence="6" id="KW-0805">Transcription regulation</keyword>
<comment type="similarity">
    <text evidence="9">Belongs to the snail C2H2-type zinc-finger protein family.</text>
</comment>
<dbReference type="PROSITE" id="PS50157">
    <property type="entry name" value="ZINC_FINGER_C2H2_2"/>
    <property type="match status" value="6"/>
</dbReference>
<evidence type="ECO:0000256" key="6">
    <source>
        <dbReference type="ARBA" id="ARBA00023015"/>
    </source>
</evidence>
<feature type="region of interest" description="Disordered" evidence="11">
    <location>
        <begin position="219"/>
        <end position="239"/>
    </location>
</feature>
<dbReference type="FunFam" id="3.30.160.60:FF:000870">
    <property type="entry name" value="zinc finger protein 197 isoform X1"/>
    <property type="match status" value="1"/>
</dbReference>
<keyword evidence="3" id="KW-0677">Repeat</keyword>
<dbReference type="FunFam" id="3.30.160.60:FF:000446">
    <property type="entry name" value="Zinc finger protein"/>
    <property type="match status" value="1"/>
</dbReference>
<feature type="domain" description="C2H2-type" evidence="12">
    <location>
        <begin position="487"/>
        <end position="514"/>
    </location>
</feature>
<feature type="domain" description="C2H2-type" evidence="12">
    <location>
        <begin position="375"/>
        <end position="402"/>
    </location>
</feature>
<organism evidence="13">
    <name type="scientific">Ceratitis capitata</name>
    <name type="common">Mediterranean fruit fly</name>
    <name type="synonym">Tephritis capitata</name>
    <dbReference type="NCBI Taxonomy" id="7213"/>
    <lineage>
        <taxon>Eukaryota</taxon>
        <taxon>Metazoa</taxon>
        <taxon>Ecdysozoa</taxon>
        <taxon>Arthropoda</taxon>
        <taxon>Hexapoda</taxon>
        <taxon>Insecta</taxon>
        <taxon>Pterygota</taxon>
        <taxon>Neoptera</taxon>
        <taxon>Endopterygota</taxon>
        <taxon>Diptera</taxon>
        <taxon>Brachycera</taxon>
        <taxon>Muscomorpha</taxon>
        <taxon>Tephritoidea</taxon>
        <taxon>Tephritidae</taxon>
        <taxon>Ceratitis</taxon>
        <taxon>Ceratitis</taxon>
    </lineage>
</organism>
<accession>W8BHN2</accession>
<dbReference type="GO" id="GO:0008270">
    <property type="term" value="F:zinc ion binding"/>
    <property type="evidence" value="ECO:0007669"/>
    <property type="project" value="UniProtKB-KW"/>
</dbReference>
<gene>
    <name evidence="13" type="primary">ZFP26</name>
</gene>
<evidence type="ECO:0000256" key="4">
    <source>
        <dbReference type="ARBA" id="ARBA00022771"/>
    </source>
</evidence>
<evidence type="ECO:0000259" key="12">
    <source>
        <dbReference type="PROSITE" id="PS50157"/>
    </source>
</evidence>
<feature type="compositionally biased region" description="Basic and acidic residues" evidence="11">
    <location>
        <begin position="150"/>
        <end position="169"/>
    </location>
</feature>
<dbReference type="FunFam" id="3.30.160.60:FF:000621">
    <property type="entry name" value="FLT3-interacting zinc finger 1"/>
    <property type="match status" value="1"/>
</dbReference>
<reference evidence="13" key="2">
    <citation type="journal article" date="2014" name="BMC Genomics">
        <title>A genomic perspective to assessing quality of mass-reared SIT flies used in Mediterranean fruit fly (Ceratitis capitata) eradication in California.</title>
        <authorList>
            <person name="Calla B."/>
            <person name="Hall B."/>
            <person name="Hou S."/>
            <person name="Geib S.M."/>
        </authorList>
    </citation>
    <scope>NUCLEOTIDE SEQUENCE</scope>
</reference>
<dbReference type="InterPro" id="IPR036236">
    <property type="entry name" value="Znf_C2H2_sf"/>
</dbReference>
<dbReference type="AlphaFoldDB" id="W8BHN2"/>
<dbReference type="GO" id="GO:0000978">
    <property type="term" value="F:RNA polymerase II cis-regulatory region sequence-specific DNA binding"/>
    <property type="evidence" value="ECO:0007669"/>
    <property type="project" value="TreeGrafter"/>
</dbReference>
<dbReference type="InterPro" id="IPR013087">
    <property type="entry name" value="Znf_C2H2_type"/>
</dbReference>
<dbReference type="FunFam" id="3.30.160.60:FF:000072">
    <property type="entry name" value="zinc finger protein 143 isoform X1"/>
    <property type="match status" value="1"/>
</dbReference>
<keyword evidence="8" id="KW-0539">Nucleus</keyword>
<feature type="domain" description="C2H2-type" evidence="12">
    <location>
        <begin position="515"/>
        <end position="542"/>
    </location>
</feature>
<reference evidence="13" key="1">
    <citation type="submission" date="2013-07" db="EMBL/GenBank/DDBJ databases">
        <authorList>
            <person name="Geib S."/>
        </authorList>
    </citation>
    <scope>NUCLEOTIDE SEQUENCE</scope>
</reference>
<feature type="region of interest" description="Disordered" evidence="11">
    <location>
        <begin position="144"/>
        <end position="189"/>
    </location>
</feature>
<evidence type="ECO:0000256" key="11">
    <source>
        <dbReference type="SAM" id="MobiDB-lite"/>
    </source>
</evidence>
<evidence type="ECO:0000313" key="13">
    <source>
        <dbReference type="EMBL" id="JAB89209.1"/>
    </source>
</evidence>
<evidence type="ECO:0000256" key="7">
    <source>
        <dbReference type="ARBA" id="ARBA00023163"/>
    </source>
</evidence>
<protein>
    <submittedName>
        <fullName evidence="13">Zinc finger protein 26</fullName>
    </submittedName>
</protein>
<keyword evidence="5" id="KW-0862">Zinc</keyword>
<dbReference type="Pfam" id="PF10545">
    <property type="entry name" value="MADF_DNA_bdg"/>
    <property type="match status" value="1"/>
</dbReference>
<dbReference type="SMART" id="SM00355">
    <property type="entry name" value="ZnF_C2H2"/>
    <property type="match status" value="8"/>
</dbReference>
<keyword evidence="7" id="KW-0804">Transcription</keyword>
<dbReference type="InterPro" id="IPR050527">
    <property type="entry name" value="Snail/Krueppel_Znf"/>
</dbReference>
<dbReference type="Pfam" id="PF00096">
    <property type="entry name" value="zf-C2H2"/>
    <property type="match status" value="5"/>
</dbReference>
<sequence>MDVEIISEKIECSDLKKCGEIATLLSVGKPEFFLNCGFCEYTFLQLDNFIAHMYNDHITEFPATELKKETTEEDEMLNECSTDTLESVAQEEYLKEFERVEIELDTSDANILNDNKECLSKEFDEQENESKATLTGRIQRNQNFQLNLNRGDEIESSEKEYKRPQEQSMRKRPSKISHNRRNAIREKYKLNKDELESQRDLEMEISEEVIDTKKYRNESDLDDTKMSNNYDETDDDDFLQDFDESEDVDEPQSKSASSLTEKTKTNTFVALEDSQYQLLAEIYEKQTCLWDEKDIAYRFKNRREDALNLLNAEFNEITELNLTTAEMESHILHLRKICSAQKKQKIVCERKNVKFQSKCSFYKHITYLQVDVPPFECRICKKLMRSIGQYKVHFAAHDGSLPFVCHLCGHGFQLASNLTVHLRRHVQDFTYRCEQCDKPCATSTELKIHMRSHTGEKPFVCYICGQKARTSSQLLVHILRHEKRPRHKCKLCPKTFYETGTLNEHMSIHRNIRDEICEVCDKGFINKKQLRQHQLIHNSEKKYPCKICGKRFAQYAGLSGHMKTHGTKLSAKVSENLTPS</sequence>
<keyword evidence="4 10" id="KW-0863">Zinc-finger</keyword>
<dbReference type="SUPFAM" id="SSF57667">
    <property type="entry name" value="beta-beta-alpha zinc fingers"/>
    <property type="match status" value="4"/>
</dbReference>
<evidence type="ECO:0000256" key="10">
    <source>
        <dbReference type="PROSITE-ProRule" id="PRU00042"/>
    </source>
</evidence>
<evidence type="ECO:0000256" key="8">
    <source>
        <dbReference type="ARBA" id="ARBA00023242"/>
    </source>
</evidence>
<dbReference type="InterPro" id="IPR006578">
    <property type="entry name" value="MADF-dom"/>
</dbReference>
<evidence type="ECO:0000256" key="1">
    <source>
        <dbReference type="ARBA" id="ARBA00004123"/>
    </source>
</evidence>
<dbReference type="OrthoDB" id="427030at2759"/>
<feature type="domain" description="C2H2-type" evidence="12">
    <location>
        <begin position="543"/>
        <end position="565"/>
    </location>
</feature>
<keyword evidence="2" id="KW-0479">Metal-binding</keyword>
<proteinExistence type="evidence at transcript level"/>
<dbReference type="Pfam" id="PF13912">
    <property type="entry name" value="zf-C2H2_6"/>
    <property type="match status" value="1"/>
</dbReference>
<dbReference type="PANTHER" id="PTHR24388:SF53">
    <property type="entry name" value="CHORION TRANSCRIPTION FACTOR CF2-RELATED"/>
    <property type="match status" value="1"/>
</dbReference>
<feature type="domain" description="C2H2-type" evidence="12">
    <location>
        <begin position="431"/>
        <end position="458"/>
    </location>
</feature>
<evidence type="ECO:0000256" key="2">
    <source>
        <dbReference type="ARBA" id="ARBA00022723"/>
    </source>
</evidence>
<dbReference type="PROSITE" id="PS00028">
    <property type="entry name" value="ZINC_FINGER_C2H2_1"/>
    <property type="match status" value="6"/>
</dbReference>
<dbReference type="Gene3D" id="3.30.160.60">
    <property type="entry name" value="Classic Zinc Finger"/>
    <property type="match status" value="5"/>
</dbReference>
<feature type="domain" description="C2H2-type" evidence="12">
    <location>
        <begin position="403"/>
        <end position="430"/>
    </location>
</feature>
<evidence type="ECO:0000256" key="9">
    <source>
        <dbReference type="ARBA" id="ARBA00037948"/>
    </source>
</evidence>
<dbReference type="GO" id="GO:0000981">
    <property type="term" value="F:DNA-binding transcription factor activity, RNA polymerase II-specific"/>
    <property type="evidence" value="ECO:0007669"/>
    <property type="project" value="TreeGrafter"/>
</dbReference>